<dbReference type="InterPro" id="IPR050291">
    <property type="entry name" value="CDF_Transporter"/>
</dbReference>
<organism evidence="10 11">
    <name type="scientific">Anaerofilum hominis</name>
    <dbReference type="NCBI Taxonomy" id="2763016"/>
    <lineage>
        <taxon>Bacteria</taxon>
        <taxon>Bacillati</taxon>
        <taxon>Bacillota</taxon>
        <taxon>Clostridia</taxon>
        <taxon>Eubacteriales</taxon>
        <taxon>Oscillospiraceae</taxon>
        <taxon>Anaerofilum</taxon>
    </lineage>
</organism>
<gene>
    <name evidence="10" type="ORF">H8S23_04505</name>
</gene>
<evidence type="ECO:0000313" key="11">
    <source>
        <dbReference type="Proteomes" id="UP000659630"/>
    </source>
</evidence>
<keyword evidence="6 7" id="KW-0472">Membrane</keyword>
<evidence type="ECO:0000313" key="10">
    <source>
        <dbReference type="EMBL" id="MBC5580758.1"/>
    </source>
</evidence>
<dbReference type="SUPFAM" id="SSF161111">
    <property type="entry name" value="Cation efflux protein transmembrane domain-like"/>
    <property type="match status" value="1"/>
</dbReference>
<dbReference type="FunFam" id="1.20.1510.10:FF:000006">
    <property type="entry name" value="Divalent cation efflux transporter"/>
    <property type="match status" value="1"/>
</dbReference>
<evidence type="ECO:0000256" key="5">
    <source>
        <dbReference type="ARBA" id="ARBA00022989"/>
    </source>
</evidence>
<dbReference type="Proteomes" id="UP000659630">
    <property type="component" value="Unassembled WGS sequence"/>
</dbReference>
<sequence length="393" mass="42753">MTEFLIRRFVRDPQDVRTPAARGRYGRLAGVVGLLCNLLLCGGKFAVGLAFGSVSITADAVNNLSDASSCLITLLGFQLGGKPADREHPFGHARIEYLSGLSVAVLIMAIGVDLLRTSFDRALHPAPVSFSLVSVAVLGVSILVKLWMARFYRTIGRRIGSTALEATGMDSRNDVLTTAAVLLAAVLARLTGLDLDGWMGLAVAAFILWGGVGIVRETLNPLLGEAPDEELVDRLDGRIMSYDGVLGLHDLMVHDYGPGRRFASVHVEMSASEDVMHCHDVIDNIERAVLEEQGVHLVIHLDPISDDDGEVCRHRELAAAKVREIDPRLSIHDFRMVKGDDHTNLIFDVVVPQGFGMKADRLKEAIAQSLRQDDPNHFAVVTVDYSYASAPRD</sequence>
<evidence type="ECO:0000256" key="1">
    <source>
        <dbReference type="ARBA" id="ARBA00004141"/>
    </source>
</evidence>
<dbReference type="InterPro" id="IPR058533">
    <property type="entry name" value="Cation_efflux_TM"/>
</dbReference>
<dbReference type="GO" id="GO:0016020">
    <property type="term" value="C:membrane"/>
    <property type="evidence" value="ECO:0007669"/>
    <property type="project" value="UniProtKB-SubCell"/>
</dbReference>
<evidence type="ECO:0000256" key="4">
    <source>
        <dbReference type="ARBA" id="ARBA00022692"/>
    </source>
</evidence>
<keyword evidence="4 7" id="KW-0812">Transmembrane</keyword>
<evidence type="ECO:0000256" key="6">
    <source>
        <dbReference type="ARBA" id="ARBA00023136"/>
    </source>
</evidence>
<evidence type="ECO:0000256" key="3">
    <source>
        <dbReference type="ARBA" id="ARBA00022448"/>
    </source>
</evidence>
<evidence type="ECO:0000259" key="9">
    <source>
        <dbReference type="Pfam" id="PF16916"/>
    </source>
</evidence>
<evidence type="ECO:0000256" key="7">
    <source>
        <dbReference type="SAM" id="Phobius"/>
    </source>
</evidence>
<dbReference type="AlphaFoldDB" id="A0A923I5M7"/>
<dbReference type="Pfam" id="PF01545">
    <property type="entry name" value="Cation_efflux"/>
    <property type="match status" value="1"/>
</dbReference>
<feature type="domain" description="Cation efflux protein transmembrane" evidence="8">
    <location>
        <begin position="32"/>
        <end position="223"/>
    </location>
</feature>
<dbReference type="Gene3D" id="1.20.1510.10">
    <property type="entry name" value="Cation efflux protein transmembrane domain"/>
    <property type="match status" value="1"/>
</dbReference>
<name>A0A923I5M7_9FIRM</name>
<feature type="transmembrane region" description="Helical" evidence="7">
    <location>
        <begin position="95"/>
        <end position="115"/>
    </location>
</feature>
<dbReference type="Pfam" id="PF16916">
    <property type="entry name" value="ZT_dimer"/>
    <property type="match status" value="1"/>
</dbReference>
<keyword evidence="3" id="KW-0813">Transport</keyword>
<dbReference type="NCBIfam" id="TIGR01297">
    <property type="entry name" value="CDF"/>
    <property type="match status" value="1"/>
</dbReference>
<proteinExistence type="inferred from homology"/>
<dbReference type="GO" id="GO:0008324">
    <property type="term" value="F:monoatomic cation transmembrane transporter activity"/>
    <property type="evidence" value="ECO:0007669"/>
    <property type="project" value="InterPro"/>
</dbReference>
<comment type="caution">
    <text evidence="10">The sequence shown here is derived from an EMBL/GenBank/DDBJ whole genome shotgun (WGS) entry which is preliminary data.</text>
</comment>
<protein>
    <submittedName>
        <fullName evidence="10">Cation transporter</fullName>
    </submittedName>
</protein>
<dbReference type="InterPro" id="IPR002524">
    <property type="entry name" value="Cation_efflux"/>
</dbReference>
<dbReference type="InterPro" id="IPR027469">
    <property type="entry name" value="Cation_efflux_TMD_sf"/>
</dbReference>
<dbReference type="EMBL" id="JACONZ010000001">
    <property type="protein sequence ID" value="MBC5580758.1"/>
    <property type="molecule type" value="Genomic_DNA"/>
</dbReference>
<evidence type="ECO:0000256" key="2">
    <source>
        <dbReference type="ARBA" id="ARBA00008114"/>
    </source>
</evidence>
<keyword evidence="11" id="KW-1185">Reference proteome</keyword>
<dbReference type="InterPro" id="IPR036837">
    <property type="entry name" value="Cation_efflux_CTD_sf"/>
</dbReference>
<feature type="domain" description="Cation efflux protein cytoplasmic" evidence="9">
    <location>
        <begin position="227"/>
        <end position="303"/>
    </location>
</feature>
<feature type="transmembrane region" description="Helical" evidence="7">
    <location>
        <begin position="127"/>
        <end position="148"/>
    </location>
</feature>
<accession>A0A923I5M7</accession>
<dbReference type="InterPro" id="IPR027470">
    <property type="entry name" value="Cation_efflux_CTD"/>
</dbReference>
<keyword evidence="5 7" id="KW-1133">Transmembrane helix</keyword>
<dbReference type="Gene3D" id="3.30.70.1350">
    <property type="entry name" value="Cation efflux protein, cytoplasmic domain"/>
    <property type="match status" value="1"/>
</dbReference>
<dbReference type="SUPFAM" id="SSF160240">
    <property type="entry name" value="Cation efflux protein cytoplasmic domain-like"/>
    <property type="match status" value="1"/>
</dbReference>
<dbReference type="PANTHER" id="PTHR43840:SF15">
    <property type="entry name" value="MITOCHONDRIAL METAL TRANSPORTER 1-RELATED"/>
    <property type="match status" value="1"/>
</dbReference>
<reference evidence="10" key="1">
    <citation type="submission" date="2020-08" db="EMBL/GenBank/DDBJ databases">
        <title>Genome public.</title>
        <authorList>
            <person name="Liu C."/>
            <person name="Sun Q."/>
        </authorList>
    </citation>
    <scope>NUCLEOTIDE SEQUENCE</scope>
    <source>
        <strain evidence="10">BX8</strain>
    </source>
</reference>
<dbReference type="PANTHER" id="PTHR43840">
    <property type="entry name" value="MITOCHONDRIAL METAL TRANSPORTER 1-RELATED"/>
    <property type="match status" value="1"/>
</dbReference>
<dbReference type="RefSeq" id="WP_186887088.1">
    <property type="nucleotide sequence ID" value="NZ_JACONZ010000001.1"/>
</dbReference>
<comment type="similarity">
    <text evidence="2">Belongs to the cation diffusion facilitator (CDF) transporter (TC 2.A.4) family.</text>
</comment>
<evidence type="ECO:0000259" key="8">
    <source>
        <dbReference type="Pfam" id="PF01545"/>
    </source>
</evidence>
<comment type="subcellular location">
    <subcellularLocation>
        <location evidence="1">Membrane</location>
        <topology evidence="1">Multi-pass membrane protein</topology>
    </subcellularLocation>
</comment>